<sequence length="128" mass="14763">MFLQDKDGKLIMQDLDTPTCHFVEEYKEKLTGKMYPKEIAYTFRDGDKTAHYTIRQIEELESRDGTAGLAAPIKAMLKLKGLYPSTSRNYAEGKLTLLDGDKVTERQGHMIYEFVYMGETVKDKMEHD</sequence>
<proteinExistence type="predicted"/>
<protein>
    <submittedName>
        <fullName evidence="1">Uncharacterized protein</fullName>
    </submittedName>
</protein>
<keyword evidence="2" id="KW-1185">Reference proteome</keyword>
<dbReference type="Proteomes" id="UP000254924">
    <property type="component" value="Unassembled WGS sequence"/>
</dbReference>
<evidence type="ECO:0000313" key="2">
    <source>
        <dbReference type="Proteomes" id="UP000254924"/>
    </source>
</evidence>
<dbReference type="EMBL" id="UHFN01000007">
    <property type="protein sequence ID" value="SUN63574.1"/>
    <property type="molecule type" value="Genomic_DNA"/>
</dbReference>
<accession>A0A380KG65</accession>
<evidence type="ECO:0000313" key="1">
    <source>
        <dbReference type="EMBL" id="SUN63574.1"/>
    </source>
</evidence>
<reference evidence="1 2" key="1">
    <citation type="submission" date="2018-06" db="EMBL/GenBank/DDBJ databases">
        <authorList>
            <consortium name="Pathogen Informatics"/>
            <person name="Doyle S."/>
        </authorList>
    </citation>
    <scope>NUCLEOTIDE SEQUENCE [LARGE SCALE GENOMIC DNA]</scope>
    <source>
        <strain evidence="1 2">NCTC12224</strain>
    </source>
</reference>
<name>A0A380KG65_9STRE</name>
<gene>
    <name evidence="1" type="ORF">NCTC12224_02524</name>
</gene>
<dbReference type="AlphaFoldDB" id="A0A380KG65"/>
<organism evidence="1 2">
    <name type="scientific">Streptococcus hyointestinalis</name>
    <dbReference type="NCBI Taxonomy" id="1337"/>
    <lineage>
        <taxon>Bacteria</taxon>
        <taxon>Bacillati</taxon>
        <taxon>Bacillota</taxon>
        <taxon>Bacilli</taxon>
        <taxon>Lactobacillales</taxon>
        <taxon>Streptococcaceae</taxon>
        <taxon>Streptococcus</taxon>
    </lineage>
</organism>